<evidence type="ECO:0000313" key="4">
    <source>
        <dbReference type="EMBL" id="KAK8888930.1"/>
    </source>
</evidence>
<dbReference type="Gene3D" id="2.40.50.770">
    <property type="entry name" value="RecQ-mediated genome instability protein Rmi1, C-terminal domain"/>
    <property type="match status" value="1"/>
</dbReference>
<evidence type="ECO:0000259" key="3">
    <source>
        <dbReference type="Pfam" id="PF08585"/>
    </source>
</evidence>
<dbReference type="InterPro" id="IPR013894">
    <property type="entry name" value="RMI1_OB"/>
</dbReference>
<proteinExistence type="inferred from homology"/>
<dbReference type="Pfam" id="PF08585">
    <property type="entry name" value="RMI1_N_C"/>
    <property type="match status" value="1"/>
</dbReference>
<dbReference type="EMBL" id="JAPFFF010000005">
    <property type="protein sequence ID" value="KAK8888930.1"/>
    <property type="molecule type" value="Genomic_DNA"/>
</dbReference>
<reference evidence="4 5" key="1">
    <citation type="submission" date="2024-04" db="EMBL/GenBank/DDBJ databases">
        <title>Tritrichomonas musculus Genome.</title>
        <authorList>
            <person name="Alves-Ferreira E."/>
            <person name="Grigg M."/>
            <person name="Lorenzi H."/>
            <person name="Galac M."/>
        </authorList>
    </citation>
    <scope>NUCLEOTIDE SEQUENCE [LARGE SCALE GENOMIC DNA]</scope>
    <source>
        <strain evidence="4 5">EAF2021</strain>
    </source>
</reference>
<dbReference type="Proteomes" id="UP001470230">
    <property type="component" value="Unassembled WGS sequence"/>
</dbReference>
<keyword evidence="5" id="KW-1185">Reference proteome</keyword>
<gene>
    <name evidence="4" type="ORF">M9Y10_033671</name>
</gene>
<accession>A0ABR2KCS9</accession>
<sequence>MEELFNSINAKPTIAWLNKQTENHINPRDSFNFFLDNDLQITSENIIDPDIFLNDDFIFDSNVLVQIDEIIDISLPLNKRENFNINNNEKKRTFKFLLSDGHFQFVGVSKNFLHDFDPRIVPGIKMQILKGTKVKFGVIFLEKEKIVIVGGQSLDMREKRHSIVLYDEQKYKDQQNGKNKDINQQTYNIEKQQIARSRKNPPKSKKSSLIIIKDNEVQSNVKNKGQLNILLETQDNTKKAQTSNKVNNNTVSYSFLSDNSSFDSDNFIDKIENKTQASENNKKSEQTLFDQISSSSYSSDVEIINSIIHKHNEENLVNKKDSQKTQSTKKFLSDNDDFDDFDFENIQSNAKCNIDNTKTEYNINKSMNYSNQNSFDEKNMKIFTLADILKRENTVKTNPTPTHPEIFLLDGKIVECNDLKIFQKKTKMLSNTKNNFYLFFSMNCKIACGESTMEMNVASRILDQLLESTPEKWIKLEENEQIRRYDRCSQRLLSFKSPLYILSCPIHESENDIRYFIINEEFLALIDPIIES</sequence>
<dbReference type="PANTHER" id="PTHR14790">
    <property type="entry name" value="RECQ-MEDIATED GENOME INSTABILITY PROTEIN 1 RMI1"/>
    <property type="match status" value="1"/>
</dbReference>
<dbReference type="PANTHER" id="PTHR14790:SF15">
    <property type="entry name" value="RECQ-MEDIATED GENOME INSTABILITY PROTEIN 1"/>
    <property type="match status" value="1"/>
</dbReference>
<protein>
    <recommendedName>
        <fullName evidence="2">RecQ-mediated genome instability protein 1</fullName>
    </recommendedName>
</protein>
<comment type="similarity">
    <text evidence="1">Belongs to the RMI1 family.</text>
</comment>
<evidence type="ECO:0000256" key="1">
    <source>
        <dbReference type="ARBA" id="ARBA00006395"/>
    </source>
</evidence>
<evidence type="ECO:0000313" key="5">
    <source>
        <dbReference type="Proteomes" id="UP001470230"/>
    </source>
</evidence>
<name>A0ABR2KCS9_9EUKA</name>
<organism evidence="4 5">
    <name type="scientific">Tritrichomonas musculus</name>
    <dbReference type="NCBI Taxonomy" id="1915356"/>
    <lineage>
        <taxon>Eukaryota</taxon>
        <taxon>Metamonada</taxon>
        <taxon>Parabasalia</taxon>
        <taxon>Tritrichomonadida</taxon>
        <taxon>Tritrichomonadidae</taxon>
        <taxon>Tritrichomonas</taxon>
    </lineage>
</organism>
<feature type="domain" description="RecQ mediated genome instability protein 1 OB-fold" evidence="3">
    <location>
        <begin position="59"/>
        <end position="160"/>
    </location>
</feature>
<evidence type="ECO:0000256" key="2">
    <source>
        <dbReference type="ARBA" id="ARBA00018987"/>
    </source>
</evidence>
<comment type="caution">
    <text evidence="4">The sequence shown here is derived from an EMBL/GenBank/DDBJ whole genome shotgun (WGS) entry which is preliminary data.</text>
</comment>
<dbReference type="InterPro" id="IPR042470">
    <property type="entry name" value="RMI1_N_C_sf"/>
</dbReference>